<dbReference type="AlphaFoldDB" id="A0A3N4LP75"/>
<organism evidence="4 5">
    <name type="scientific">Terfezia boudieri ATCC MYA-4762</name>
    <dbReference type="NCBI Taxonomy" id="1051890"/>
    <lineage>
        <taxon>Eukaryota</taxon>
        <taxon>Fungi</taxon>
        <taxon>Dikarya</taxon>
        <taxon>Ascomycota</taxon>
        <taxon>Pezizomycotina</taxon>
        <taxon>Pezizomycetes</taxon>
        <taxon>Pezizales</taxon>
        <taxon>Pezizaceae</taxon>
        <taxon>Terfezia</taxon>
    </lineage>
</organism>
<accession>A0A3N4LP75</accession>
<dbReference type="Gene3D" id="3.90.1410.10">
    <property type="entry name" value="set domain protein methyltransferase, domain 1"/>
    <property type="match status" value="1"/>
</dbReference>
<dbReference type="FunCoup" id="A0A3N4LP75">
    <property type="interactions" value="365"/>
</dbReference>
<dbReference type="GO" id="GO:0005634">
    <property type="term" value="C:nucleus"/>
    <property type="evidence" value="ECO:0007669"/>
    <property type="project" value="TreeGrafter"/>
</dbReference>
<dbReference type="InParanoid" id="A0A3N4LP75"/>
<keyword evidence="2" id="KW-0808">Transferase</keyword>
<evidence type="ECO:0000256" key="1">
    <source>
        <dbReference type="ARBA" id="ARBA00022603"/>
    </source>
</evidence>
<name>A0A3N4LP75_9PEZI</name>
<reference evidence="4 5" key="1">
    <citation type="journal article" date="2018" name="Nat. Ecol. Evol.">
        <title>Pezizomycetes genomes reveal the molecular basis of ectomycorrhizal truffle lifestyle.</title>
        <authorList>
            <person name="Murat C."/>
            <person name="Payen T."/>
            <person name="Noel B."/>
            <person name="Kuo A."/>
            <person name="Morin E."/>
            <person name="Chen J."/>
            <person name="Kohler A."/>
            <person name="Krizsan K."/>
            <person name="Balestrini R."/>
            <person name="Da Silva C."/>
            <person name="Montanini B."/>
            <person name="Hainaut M."/>
            <person name="Levati E."/>
            <person name="Barry K.W."/>
            <person name="Belfiori B."/>
            <person name="Cichocki N."/>
            <person name="Clum A."/>
            <person name="Dockter R.B."/>
            <person name="Fauchery L."/>
            <person name="Guy J."/>
            <person name="Iotti M."/>
            <person name="Le Tacon F."/>
            <person name="Lindquist E.A."/>
            <person name="Lipzen A."/>
            <person name="Malagnac F."/>
            <person name="Mello A."/>
            <person name="Molinier V."/>
            <person name="Miyauchi S."/>
            <person name="Poulain J."/>
            <person name="Riccioni C."/>
            <person name="Rubini A."/>
            <person name="Sitrit Y."/>
            <person name="Splivallo R."/>
            <person name="Traeger S."/>
            <person name="Wang M."/>
            <person name="Zifcakova L."/>
            <person name="Wipf D."/>
            <person name="Zambonelli A."/>
            <person name="Paolocci F."/>
            <person name="Nowrousian M."/>
            <person name="Ottonello S."/>
            <person name="Baldrian P."/>
            <person name="Spatafora J.W."/>
            <person name="Henrissat B."/>
            <person name="Nagy L.G."/>
            <person name="Aury J.M."/>
            <person name="Wincker P."/>
            <person name="Grigoriev I.V."/>
            <person name="Bonfante P."/>
            <person name="Martin F.M."/>
        </authorList>
    </citation>
    <scope>NUCLEOTIDE SEQUENCE [LARGE SCALE GENOMIC DNA]</scope>
    <source>
        <strain evidence="4 5">ATCC MYA-4762</strain>
    </source>
</reference>
<dbReference type="PANTHER" id="PTHR13271:SF147">
    <property type="entry name" value="PROTEIN-LYSINE N-METHYLTRANSFERASE EFM1-RELATED"/>
    <property type="match status" value="1"/>
</dbReference>
<gene>
    <name evidence="4" type="ORF">L211DRAFT_849947</name>
</gene>
<dbReference type="InterPro" id="IPR046341">
    <property type="entry name" value="SET_dom_sf"/>
</dbReference>
<sequence>MKNYRQTHEFESLTAWAKSNGAFIYDDLIFISGESSNCGACYTTAAIPPSTRLLAIPHSLAITYSNAVSQFPPELSEAGTPVTHFAVISAFLALEKLKGSDGFWHPYIATLPSVELGCGGPLFQSPEIIHLWLEGTNLSAREIEIVKEDWRQDWKCIKDVLGSIEGWEAHAESLTWELYLWAASMFASRAFPDKLLSWDSSSTTPPVPQLKTQVNEDGTTQIFQDGVETGAKPALFPILDMLNHKPHTKITWQLEQNDIGFTGEEFLEKGTEVFNNYGPKPNQQLLLSYGFAIQDNPNDTVMLKLKPPLDSVRQAIRDEQISAKDDIGTYHLGVNDPTPPIELVQLFRIIVANQWELEVLQNSPKDPIMGRNEIAAKTQILRSLQMKLSTHSCGRRATDDKIGKSQFGNYATIFRNGQIQILRSAILRHQDELKELYSCCLIVSLEELTRPYRKFSKAIETCFGDFDDRAATGMDEVVFMLAICNILLENQKGNSFLAPQIKELLKHYPLNIAGNNEEEARVKQLYEDLFPALAEACPKIFGDNRWTFDLLRRGSRILLGESLKLSVDGHEDDFLVFSR</sequence>
<dbReference type="EMBL" id="ML121547">
    <property type="protein sequence ID" value="RPB23329.1"/>
    <property type="molecule type" value="Genomic_DNA"/>
</dbReference>
<evidence type="ECO:0000256" key="3">
    <source>
        <dbReference type="ARBA" id="ARBA00022691"/>
    </source>
</evidence>
<dbReference type="InterPro" id="IPR050600">
    <property type="entry name" value="SETD3_SETD6_MTase"/>
</dbReference>
<keyword evidence="5" id="KW-1185">Reference proteome</keyword>
<proteinExistence type="predicted"/>
<dbReference type="GO" id="GO:0016279">
    <property type="term" value="F:protein-lysine N-methyltransferase activity"/>
    <property type="evidence" value="ECO:0007669"/>
    <property type="project" value="TreeGrafter"/>
</dbReference>
<dbReference type="Gene3D" id="3.90.1420.10">
    <property type="entry name" value="Rubisco LSMT, substrate-binding domain"/>
    <property type="match status" value="1"/>
</dbReference>
<evidence type="ECO:0000313" key="4">
    <source>
        <dbReference type="EMBL" id="RPB23329.1"/>
    </source>
</evidence>
<keyword evidence="1" id="KW-0489">Methyltransferase</keyword>
<keyword evidence="3" id="KW-0949">S-adenosyl-L-methionine</keyword>
<dbReference type="STRING" id="1051890.A0A3N4LP75"/>
<dbReference type="GO" id="GO:0032259">
    <property type="term" value="P:methylation"/>
    <property type="evidence" value="ECO:0007669"/>
    <property type="project" value="UniProtKB-KW"/>
</dbReference>
<evidence type="ECO:0000313" key="5">
    <source>
        <dbReference type="Proteomes" id="UP000267821"/>
    </source>
</evidence>
<dbReference type="SUPFAM" id="SSF82199">
    <property type="entry name" value="SET domain"/>
    <property type="match status" value="1"/>
</dbReference>
<protein>
    <submittedName>
        <fullName evidence="4">SET domain-containing protein</fullName>
    </submittedName>
</protein>
<dbReference type="Proteomes" id="UP000267821">
    <property type="component" value="Unassembled WGS sequence"/>
</dbReference>
<dbReference type="InterPro" id="IPR036464">
    <property type="entry name" value="Rubisco_LSMT_subst-bd_sf"/>
</dbReference>
<dbReference type="OrthoDB" id="42889at2759"/>
<evidence type="ECO:0000256" key="2">
    <source>
        <dbReference type="ARBA" id="ARBA00022679"/>
    </source>
</evidence>
<dbReference type="PANTHER" id="PTHR13271">
    <property type="entry name" value="UNCHARACTERIZED PUTATIVE METHYLTRANSFERASE"/>
    <property type="match status" value="1"/>
</dbReference>